<keyword evidence="6" id="KW-0732">Signal</keyword>
<dbReference type="CDD" id="cd00118">
    <property type="entry name" value="LysM"/>
    <property type="match status" value="1"/>
</dbReference>
<dbReference type="Proteomes" id="UP000305674">
    <property type="component" value="Unassembled WGS sequence"/>
</dbReference>
<dbReference type="GO" id="GO:0016757">
    <property type="term" value="F:glycosyltransferase activity"/>
    <property type="evidence" value="ECO:0007669"/>
    <property type="project" value="UniProtKB-KW"/>
</dbReference>
<dbReference type="GO" id="GO:0071972">
    <property type="term" value="F:peptidoglycan L,D-transpeptidase activity"/>
    <property type="evidence" value="ECO:0007669"/>
    <property type="project" value="TreeGrafter"/>
</dbReference>
<dbReference type="InterPro" id="IPR041597">
    <property type="entry name" value="Ldt_C"/>
</dbReference>
<dbReference type="GO" id="GO:0008360">
    <property type="term" value="P:regulation of cell shape"/>
    <property type="evidence" value="ECO:0007669"/>
    <property type="project" value="UniProtKB-UniRule"/>
</dbReference>
<dbReference type="GO" id="GO:0018104">
    <property type="term" value="P:peptidoglycan-protein cross-linking"/>
    <property type="evidence" value="ECO:0007669"/>
    <property type="project" value="TreeGrafter"/>
</dbReference>
<name>A0A4U1BB94_9GAMM</name>
<dbReference type="Pfam" id="PF17969">
    <property type="entry name" value="Ldt_C"/>
    <property type="match status" value="1"/>
</dbReference>
<dbReference type="GO" id="GO:0042597">
    <property type="term" value="C:periplasmic space"/>
    <property type="evidence" value="ECO:0007669"/>
    <property type="project" value="UniProtKB-SubCell"/>
</dbReference>
<keyword evidence="7" id="KW-0574">Periplasm</keyword>
<dbReference type="GO" id="GO:0005576">
    <property type="term" value="C:extracellular region"/>
    <property type="evidence" value="ECO:0007669"/>
    <property type="project" value="TreeGrafter"/>
</dbReference>
<evidence type="ECO:0000256" key="9">
    <source>
        <dbReference type="ARBA" id="ARBA00022960"/>
    </source>
</evidence>
<evidence type="ECO:0000256" key="10">
    <source>
        <dbReference type="ARBA" id="ARBA00022984"/>
    </source>
</evidence>
<comment type="subcellular location">
    <subcellularLocation>
        <location evidence="1">Periplasm</location>
    </subcellularLocation>
</comment>
<dbReference type="Gene3D" id="2.40.440.10">
    <property type="entry name" value="L,D-transpeptidase catalytic domain-like"/>
    <property type="match status" value="1"/>
</dbReference>
<dbReference type="InterPro" id="IPR038063">
    <property type="entry name" value="Transpep_catalytic_dom"/>
</dbReference>
<evidence type="ECO:0000313" key="16">
    <source>
        <dbReference type="Proteomes" id="UP000305674"/>
    </source>
</evidence>
<evidence type="ECO:0000256" key="1">
    <source>
        <dbReference type="ARBA" id="ARBA00004418"/>
    </source>
</evidence>
<keyword evidence="10 12" id="KW-0573">Peptidoglycan synthesis</keyword>
<dbReference type="SUPFAM" id="SSF54106">
    <property type="entry name" value="LysM domain"/>
    <property type="match status" value="1"/>
</dbReference>
<dbReference type="SUPFAM" id="SSF141523">
    <property type="entry name" value="L,D-transpeptidase catalytic domain-like"/>
    <property type="match status" value="1"/>
</dbReference>
<feature type="domain" description="L,D-TPase catalytic" evidence="14">
    <location>
        <begin position="85"/>
        <end position="220"/>
    </location>
</feature>
<evidence type="ECO:0000259" key="14">
    <source>
        <dbReference type="PROSITE" id="PS52029"/>
    </source>
</evidence>
<dbReference type="SMART" id="SM00257">
    <property type="entry name" value="LysM"/>
    <property type="match status" value="1"/>
</dbReference>
<dbReference type="AlphaFoldDB" id="A0A4U1BB94"/>
<evidence type="ECO:0000259" key="13">
    <source>
        <dbReference type="PROSITE" id="PS51782"/>
    </source>
</evidence>
<gene>
    <name evidence="15" type="ORF">FCL40_13495</name>
</gene>
<feature type="active site" description="Proton donor/acceptor" evidence="12">
    <location>
        <position position="180"/>
    </location>
</feature>
<dbReference type="PROSITE" id="PS51782">
    <property type="entry name" value="LYSM"/>
    <property type="match status" value="1"/>
</dbReference>
<dbReference type="RefSeq" id="WP_136853832.1">
    <property type="nucleotide sequence ID" value="NZ_SWCI01000009.1"/>
</dbReference>
<dbReference type="Pfam" id="PF01476">
    <property type="entry name" value="LysM"/>
    <property type="match status" value="1"/>
</dbReference>
<dbReference type="CDD" id="cd16913">
    <property type="entry name" value="YkuD_like"/>
    <property type="match status" value="1"/>
</dbReference>
<comment type="caution">
    <text evidence="15">The sequence shown here is derived from an EMBL/GenBank/DDBJ whole genome shotgun (WGS) entry which is preliminary data.</text>
</comment>
<dbReference type="EMBL" id="SWCI01000009">
    <property type="protein sequence ID" value="TKB48138.1"/>
    <property type="molecule type" value="Genomic_DNA"/>
</dbReference>
<feature type="domain" description="LysM" evidence="13">
    <location>
        <begin position="29"/>
        <end position="73"/>
    </location>
</feature>
<dbReference type="Gene3D" id="3.10.350.10">
    <property type="entry name" value="LysM domain"/>
    <property type="match status" value="1"/>
</dbReference>
<feature type="active site" description="Nucleophile" evidence="12">
    <location>
        <position position="196"/>
    </location>
</feature>
<keyword evidence="11 12" id="KW-0961">Cell wall biogenesis/degradation</keyword>
<comment type="similarity">
    <text evidence="3">Belongs to the YkuD family.</text>
</comment>
<keyword evidence="8" id="KW-0378">Hydrolase</keyword>
<evidence type="ECO:0000256" key="4">
    <source>
        <dbReference type="ARBA" id="ARBA00022676"/>
    </source>
</evidence>
<keyword evidence="16" id="KW-1185">Reference proteome</keyword>
<evidence type="ECO:0000313" key="15">
    <source>
        <dbReference type="EMBL" id="TKB48138.1"/>
    </source>
</evidence>
<evidence type="ECO:0000256" key="6">
    <source>
        <dbReference type="ARBA" id="ARBA00022729"/>
    </source>
</evidence>
<dbReference type="PANTHER" id="PTHR30582:SF24">
    <property type="entry name" value="L,D-TRANSPEPTIDASE ERFK_SRFK-RELATED"/>
    <property type="match status" value="1"/>
</dbReference>
<dbReference type="InterPro" id="IPR050979">
    <property type="entry name" value="LD-transpeptidase"/>
</dbReference>
<dbReference type="InterPro" id="IPR005490">
    <property type="entry name" value="LD_TPept_cat_dom"/>
</dbReference>
<dbReference type="InterPro" id="IPR018392">
    <property type="entry name" value="LysM"/>
</dbReference>
<dbReference type="InterPro" id="IPR036779">
    <property type="entry name" value="LysM_dom_sf"/>
</dbReference>
<evidence type="ECO:0000256" key="8">
    <source>
        <dbReference type="ARBA" id="ARBA00022801"/>
    </source>
</evidence>
<dbReference type="Pfam" id="PF03734">
    <property type="entry name" value="YkuD"/>
    <property type="match status" value="1"/>
</dbReference>
<evidence type="ECO:0000256" key="7">
    <source>
        <dbReference type="ARBA" id="ARBA00022764"/>
    </source>
</evidence>
<dbReference type="OrthoDB" id="9787225at2"/>
<dbReference type="UniPathway" id="UPA00219"/>
<keyword evidence="9 12" id="KW-0133">Cell shape</keyword>
<evidence type="ECO:0000256" key="11">
    <source>
        <dbReference type="ARBA" id="ARBA00023316"/>
    </source>
</evidence>
<dbReference type="PROSITE" id="PS52029">
    <property type="entry name" value="LD_TPASE"/>
    <property type="match status" value="1"/>
</dbReference>
<accession>A0A4U1BB94</accession>
<evidence type="ECO:0000256" key="3">
    <source>
        <dbReference type="ARBA" id="ARBA00005992"/>
    </source>
</evidence>
<organism evidence="15 16">
    <name type="scientific">Ferrimonas sediminicola</name>
    <dbReference type="NCBI Taxonomy" id="2569538"/>
    <lineage>
        <taxon>Bacteria</taxon>
        <taxon>Pseudomonadati</taxon>
        <taxon>Pseudomonadota</taxon>
        <taxon>Gammaproteobacteria</taxon>
        <taxon>Alteromonadales</taxon>
        <taxon>Ferrimonadaceae</taxon>
        <taxon>Ferrimonas</taxon>
    </lineage>
</organism>
<evidence type="ECO:0000256" key="12">
    <source>
        <dbReference type="PROSITE-ProRule" id="PRU01373"/>
    </source>
</evidence>
<keyword evidence="4" id="KW-0328">Glycosyltransferase</keyword>
<evidence type="ECO:0000256" key="2">
    <source>
        <dbReference type="ARBA" id="ARBA00004752"/>
    </source>
</evidence>
<sequence length="289" mass="31279">MSLSLGAAQVSAVSYPLPPEGVRLVGTPQGHTVAPGEHLAPIAEKYGVGLIALMELNPGVDPFLPAPGTKLKLPTYMLLPDAPRQGVVINLAELRLYHFDDQQVHVYPIGIGRIGNDTPLGVTRVTQKTPNPTWTPTASTRAEYLAQGIELPQVVAAGPNNPLGQFALRLGFDQGQYLIHGTNKDFGVGLRVSAGCIRLWPDDIEELFALVKRGEQVRVINQPIKVATGAQGEVMLEVHSPLTSKDGQKQSLTFSLEQLRMMEQNHVNQEWVTEALAEQSGVPKVVGWP</sequence>
<proteinExistence type="inferred from homology"/>
<reference evidence="15 16" key="1">
    <citation type="submission" date="2019-04" db="EMBL/GenBank/DDBJ databases">
        <authorList>
            <person name="Hwang J.C."/>
        </authorList>
    </citation>
    <scope>NUCLEOTIDE SEQUENCE [LARGE SCALE GENOMIC DNA]</scope>
    <source>
        <strain evidence="15 16">IMCC35001</strain>
    </source>
</reference>
<dbReference type="PANTHER" id="PTHR30582">
    <property type="entry name" value="L,D-TRANSPEPTIDASE"/>
    <property type="match status" value="1"/>
</dbReference>
<protein>
    <submittedName>
        <fullName evidence="15">LysM peptidoglycan-binding domain-containing protein</fullName>
    </submittedName>
</protein>
<dbReference type="GO" id="GO:0071555">
    <property type="term" value="P:cell wall organization"/>
    <property type="evidence" value="ECO:0007669"/>
    <property type="project" value="UniProtKB-UniRule"/>
</dbReference>
<keyword evidence="5" id="KW-0808">Transferase</keyword>
<comment type="pathway">
    <text evidence="2 12">Cell wall biogenesis; peptidoglycan biosynthesis.</text>
</comment>
<evidence type="ECO:0000256" key="5">
    <source>
        <dbReference type="ARBA" id="ARBA00022679"/>
    </source>
</evidence>